<feature type="transmembrane region" description="Helical" evidence="6">
    <location>
        <begin position="261"/>
        <end position="280"/>
    </location>
</feature>
<evidence type="ECO:0000256" key="1">
    <source>
        <dbReference type="ARBA" id="ARBA00004651"/>
    </source>
</evidence>
<feature type="transmembrane region" description="Helical" evidence="6">
    <location>
        <begin position="38"/>
        <end position="56"/>
    </location>
</feature>
<comment type="caution">
    <text evidence="7">The sequence shown here is derived from an EMBL/GenBank/DDBJ whole genome shotgun (WGS) entry which is preliminary data.</text>
</comment>
<evidence type="ECO:0000256" key="3">
    <source>
        <dbReference type="ARBA" id="ARBA00022692"/>
    </source>
</evidence>
<comment type="subcellular location">
    <subcellularLocation>
        <location evidence="1">Cell membrane</location>
        <topology evidence="1">Multi-pass membrane protein</topology>
    </subcellularLocation>
</comment>
<dbReference type="Proteomes" id="UP001314681">
    <property type="component" value="Unassembled WGS sequence"/>
</dbReference>
<feature type="transmembrane region" description="Helical" evidence="6">
    <location>
        <begin position="207"/>
        <end position="228"/>
    </location>
</feature>
<feature type="transmembrane region" description="Helical" evidence="6">
    <location>
        <begin position="117"/>
        <end position="141"/>
    </location>
</feature>
<evidence type="ECO:0000313" key="8">
    <source>
        <dbReference type="Proteomes" id="UP001314681"/>
    </source>
</evidence>
<name>A0ABS6K9S1_9FIRM</name>
<evidence type="ECO:0000256" key="5">
    <source>
        <dbReference type="ARBA" id="ARBA00023136"/>
    </source>
</evidence>
<gene>
    <name evidence="7" type="ORF">KTH90_14630</name>
</gene>
<dbReference type="Pfam" id="PF02653">
    <property type="entry name" value="BPD_transp_2"/>
    <property type="match status" value="1"/>
</dbReference>
<accession>A0ABS6K9S1</accession>
<feature type="transmembrane region" description="Helical" evidence="6">
    <location>
        <begin position="87"/>
        <end position="110"/>
    </location>
</feature>
<dbReference type="PANTHER" id="PTHR32196">
    <property type="entry name" value="ABC TRANSPORTER PERMEASE PROTEIN YPHD-RELATED-RELATED"/>
    <property type="match status" value="1"/>
</dbReference>
<keyword evidence="3 6" id="KW-0812">Transmembrane</keyword>
<evidence type="ECO:0000256" key="2">
    <source>
        <dbReference type="ARBA" id="ARBA00022475"/>
    </source>
</evidence>
<evidence type="ECO:0000313" key="7">
    <source>
        <dbReference type="EMBL" id="MBU9727251.1"/>
    </source>
</evidence>
<protein>
    <submittedName>
        <fullName evidence="7">ABC transporter permease</fullName>
    </submittedName>
</protein>
<keyword evidence="5 6" id="KW-0472">Membrane</keyword>
<organism evidence="7 8">
    <name type="scientific">Diplocloster modestus</name>
    <dbReference type="NCBI Taxonomy" id="2850322"/>
    <lineage>
        <taxon>Bacteria</taxon>
        <taxon>Bacillati</taxon>
        <taxon>Bacillota</taxon>
        <taxon>Clostridia</taxon>
        <taxon>Lachnospirales</taxon>
        <taxon>Lachnospiraceae</taxon>
        <taxon>Diplocloster</taxon>
    </lineage>
</organism>
<dbReference type="EMBL" id="JAHQCX010000010">
    <property type="protein sequence ID" value="MBU9727251.1"/>
    <property type="molecule type" value="Genomic_DNA"/>
</dbReference>
<dbReference type="CDD" id="cd06579">
    <property type="entry name" value="TM_PBP1_transp_AraH_like"/>
    <property type="match status" value="1"/>
</dbReference>
<sequence>MSKNILKQFSTIILLFIMVIFFAVMTDTFFAAKNMINILRQVAVLGILSAGMTFVIISGGMDLTVGSLLGLTGVVCAKFLVEYQMNSVLAILLTLVILTLFGTITGMLIVKLHVAAIVITLGMMTVARGLAFIISGGLPIYDIPEGVVTLGQGYVGAIPIPVITMLVIVIIAAFILNRTYYGRYVYAIGGNEEAARLAGVAVDKIKVSLYSASAFLAGIAGVTLMARVSSGAPASGTSMEMDVVTAVVIGGVSINGGKGKISGAFIGALIIGVLSNGLTIMNIGEYYQQVVKGLVLILAVAFDVFTNTDRIKKVKSA</sequence>
<dbReference type="RefSeq" id="WP_158355674.1">
    <property type="nucleotide sequence ID" value="NZ_JAHQCX010000010.1"/>
</dbReference>
<reference evidence="7 8" key="1">
    <citation type="submission" date="2021-06" db="EMBL/GenBank/DDBJ databases">
        <title>Description of novel taxa of the family Lachnospiraceae.</title>
        <authorList>
            <person name="Chaplin A.V."/>
            <person name="Sokolova S.R."/>
            <person name="Pikina A.P."/>
            <person name="Korzhanova M."/>
            <person name="Belova V."/>
            <person name="Korostin D."/>
            <person name="Efimov B.A."/>
        </authorList>
    </citation>
    <scope>NUCLEOTIDE SEQUENCE [LARGE SCALE GENOMIC DNA]</scope>
    <source>
        <strain evidence="7 8">ASD4241</strain>
    </source>
</reference>
<proteinExistence type="predicted"/>
<keyword evidence="2" id="KW-1003">Cell membrane</keyword>
<dbReference type="InterPro" id="IPR001851">
    <property type="entry name" value="ABC_transp_permease"/>
</dbReference>
<feature type="transmembrane region" description="Helical" evidence="6">
    <location>
        <begin position="153"/>
        <end position="176"/>
    </location>
</feature>
<feature type="transmembrane region" description="Helical" evidence="6">
    <location>
        <begin position="12"/>
        <end position="32"/>
    </location>
</feature>
<evidence type="ECO:0000256" key="6">
    <source>
        <dbReference type="SAM" id="Phobius"/>
    </source>
</evidence>
<keyword evidence="8" id="KW-1185">Reference proteome</keyword>
<evidence type="ECO:0000256" key="4">
    <source>
        <dbReference type="ARBA" id="ARBA00022989"/>
    </source>
</evidence>
<keyword evidence="4 6" id="KW-1133">Transmembrane helix</keyword>